<comment type="similarity">
    <text evidence="2">Belongs to the SLC29A/ENT transporter (TC 2.A.57) family.</text>
</comment>
<evidence type="ECO:0000313" key="9">
    <source>
        <dbReference type="Proteomes" id="UP001605036"/>
    </source>
</evidence>
<dbReference type="Proteomes" id="UP001605036">
    <property type="component" value="Unassembled WGS sequence"/>
</dbReference>
<feature type="transmembrane region" description="Helical" evidence="7">
    <location>
        <begin position="21"/>
        <end position="41"/>
    </location>
</feature>
<feature type="transmembrane region" description="Helical" evidence="7">
    <location>
        <begin position="190"/>
        <end position="211"/>
    </location>
</feature>
<dbReference type="GO" id="GO:0015858">
    <property type="term" value="P:nucleoside transport"/>
    <property type="evidence" value="ECO:0007669"/>
    <property type="project" value="UniProtKB-ARBA"/>
</dbReference>
<proteinExistence type="inferred from homology"/>
<feature type="transmembrane region" description="Helical" evidence="7">
    <location>
        <begin position="117"/>
        <end position="137"/>
    </location>
</feature>
<gene>
    <name evidence="8" type="ORF">R1flu_018468</name>
</gene>
<comment type="caution">
    <text evidence="8">The sequence shown here is derived from an EMBL/GenBank/DDBJ whole genome shotgun (WGS) entry which is preliminary data.</text>
</comment>
<feature type="transmembrane region" description="Helical" evidence="7">
    <location>
        <begin position="383"/>
        <end position="406"/>
    </location>
</feature>
<feature type="transmembrane region" description="Helical" evidence="7">
    <location>
        <begin position="158"/>
        <end position="178"/>
    </location>
</feature>
<evidence type="ECO:0000256" key="6">
    <source>
        <dbReference type="ARBA" id="ARBA00023136"/>
    </source>
</evidence>
<feature type="transmembrane region" description="Helical" evidence="7">
    <location>
        <begin position="322"/>
        <end position="341"/>
    </location>
</feature>
<dbReference type="PIRSF" id="PIRSF016379">
    <property type="entry name" value="ENT"/>
    <property type="match status" value="1"/>
</dbReference>
<organism evidence="8 9">
    <name type="scientific">Riccia fluitans</name>
    <dbReference type="NCBI Taxonomy" id="41844"/>
    <lineage>
        <taxon>Eukaryota</taxon>
        <taxon>Viridiplantae</taxon>
        <taxon>Streptophyta</taxon>
        <taxon>Embryophyta</taxon>
        <taxon>Marchantiophyta</taxon>
        <taxon>Marchantiopsida</taxon>
        <taxon>Marchantiidae</taxon>
        <taxon>Marchantiales</taxon>
        <taxon>Ricciaceae</taxon>
        <taxon>Riccia</taxon>
    </lineage>
</organism>
<keyword evidence="9" id="KW-1185">Reference proteome</keyword>
<dbReference type="PROSITE" id="PS51257">
    <property type="entry name" value="PROKAR_LIPOPROTEIN"/>
    <property type="match status" value="1"/>
</dbReference>
<name>A0ABD1ZFX4_9MARC</name>
<feature type="transmembrane region" description="Helical" evidence="7">
    <location>
        <begin position="347"/>
        <end position="371"/>
    </location>
</feature>
<comment type="subcellular location">
    <subcellularLocation>
        <location evidence="1">Membrane</location>
        <topology evidence="1">Multi-pass membrane protein</topology>
    </subcellularLocation>
</comment>
<keyword evidence="6 7" id="KW-0472">Membrane</keyword>
<evidence type="ECO:0000256" key="3">
    <source>
        <dbReference type="ARBA" id="ARBA00022448"/>
    </source>
</evidence>
<evidence type="ECO:0000256" key="2">
    <source>
        <dbReference type="ARBA" id="ARBA00007965"/>
    </source>
</evidence>
<dbReference type="EMBL" id="JBHFFA010000001">
    <property type="protein sequence ID" value="KAL2650340.1"/>
    <property type="molecule type" value="Genomic_DNA"/>
</dbReference>
<feature type="transmembrane region" description="Helical" evidence="7">
    <location>
        <begin position="290"/>
        <end position="310"/>
    </location>
</feature>
<evidence type="ECO:0000256" key="7">
    <source>
        <dbReference type="SAM" id="Phobius"/>
    </source>
</evidence>
<accession>A0ABD1ZFX4</accession>
<evidence type="ECO:0000256" key="5">
    <source>
        <dbReference type="ARBA" id="ARBA00022989"/>
    </source>
</evidence>
<evidence type="ECO:0000256" key="1">
    <source>
        <dbReference type="ARBA" id="ARBA00004141"/>
    </source>
</evidence>
<keyword evidence="4 7" id="KW-0812">Transmembrane</keyword>
<dbReference type="InterPro" id="IPR002259">
    <property type="entry name" value="Eqnu_transpt"/>
</dbReference>
<dbReference type="AlphaFoldDB" id="A0ABD1ZFX4"/>
<protein>
    <recommendedName>
        <fullName evidence="10">Equilibrative nucleoside transporter</fullName>
    </recommendedName>
</protein>
<feature type="transmembrane region" description="Helical" evidence="7">
    <location>
        <begin position="92"/>
        <end position="111"/>
    </location>
</feature>
<feature type="transmembrane region" description="Helical" evidence="7">
    <location>
        <begin position="257"/>
        <end position="278"/>
    </location>
</feature>
<keyword evidence="3" id="KW-0813">Transport</keyword>
<dbReference type="GO" id="GO:0022857">
    <property type="term" value="F:transmembrane transporter activity"/>
    <property type="evidence" value="ECO:0007669"/>
    <property type="project" value="UniProtKB-ARBA"/>
</dbReference>
<dbReference type="Pfam" id="PF01733">
    <property type="entry name" value="Nucleoside_tran"/>
    <property type="match status" value="1"/>
</dbReference>
<dbReference type="PANTHER" id="PTHR10332:SF84">
    <property type="entry name" value="OS07G0557100 PROTEIN"/>
    <property type="match status" value="1"/>
</dbReference>
<sequence>MTETDRDMAVAQEDNYLGKGHSYAVIISWILGCVMLFPWNALLTINDYYYVVFPNDHPSRVFTVIYEPLALAVTLIFLYYEARASTKWRVVSGFFLFTTVILLFIVVDLVTHGDGGIGAFVVMCLLIAAFGIADGVAQGGLVGELAYMHPTYMQSYTAGLAASGVISSVLRLVTKASFGDSNFGLRKGALVFLGLAGAVEISGLVLYILIFPRIPAVRHYREKAFSQGSLAVADVFHTGERTQEERKSVKQLIAETWDFNLALVLIYTLSLSIFPGFLYEDTGKHKLGSWYALVLIAMYNGADLVGRYIPLIPRLFVNSRPMILNLCWIRLLFIPAFYFTAKYADAGYMIFLCIMLGLTNGYLTVVVFVRAPKGYNTLEQNAIGNILVVFLIIGLLLGVVSGWLWLIGSGW</sequence>
<dbReference type="PANTHER" id="PTHR10332">
    <property type="entry name" value="EQUILIBRATIVE NUCLEOSIDE TRANSPORTER"/>
    <property type="match status" value="1"/>
</dbReference>
<keyword evidence="5 7" id="KW-1133">Transmembrane helix</keyword>
<evidence type="ECO:0008006" key="10">
    <source>
        <dbReference type="Google" id="ProtNLM"/>
    </source>
</evidence>
<reference evidence="8 9" key="1">
    <citation type="submission" date="2024-09" db="EMBL/GenBank/DDBJ databases">
        <title>Chromosome-scale assembly of Riccia fluitans.</title>
        <authorList>
            <person name="Paukszto L."/>
            <person name="Sawicki J."/>
            <person name="Karawczyk K."/>
            <person name="Piernik-Szablinska J."/>
            <person name="Szczecinska M."/>
            <person name="Mazdziarz M."/>
        </authorList>
    </citation>
    <scope>NUCLEOTIDE SEQUENCE [LARGE SCALE GENOMIC DNA]</scope>
    <source>
        <strain evidence="8">Rf_01</strain>
        <tissue evidence="8">Aerial parts of the thallus</tissue>
    </source>
</reference>
<dbReference type="GO" id="GO:0016020">
    <property type="term" value="C:membrane"/>
    <property type="evidence" value="ECO:0007669"/>
    <property type="project" value="UniProtKB-SubCell"/>
</dbReference>
<feature type="transmembrane region" description="Helical" evidence="7">
    <location>
        <begin position="61"/>
        <end position="80"/>
    </location>
</feature>
<evidence type="ECO:0000313" key="8">
    <source>
        <dbReference type="EMBL" id="KAL2650340.1"/>
    </source>
</evidence>
<evidence type="ECO:0000256" key="4">
    <source>
        <dbReference type="ARBA" id="ARBA00022692"/>
    </source>
</evidence>